<protein>
    <submittedName>
        <fullName evidence="1">YaeQ family protein</fullName>
    </submittedName>
</protein>
<dbReference type="SUPFAM" id="SSF52980">
    <property type="entry name" value="Restriction endonuclease-like"/>
    <property type="match status" value="1"/>
</dbReference>
<comment type="caution">
    <text evidence="1">The sequence shown here is derived from an EMBL/GenBank/DDBJ whole genome shotgun (WGS) entry which is preliminary data.</text>
</comment>
<name>A0A418YKH5_9GAMM</name>
<dbReference type="PIRSF" id="PIRSF011484">
    <property type="entry name" value="YaeQ"/>
    <property type="match status" value="1"/>
</dbReference>
<gene>
    <name evidence="1" type="ORF">D1Z90_01755</name>
</gene>
<dbReference type="SMART" id="SM01322">
    <property type="entry name" value="YaeQ"/>
    <property type="match status" value="1"/>
</dbReference>
<dbReference type="Pfam" id="PF07152">
    <property type="entry name" value="YaeQ"/>
    <property type="match status" value="1"/>
</dbReference>
<dbReference type="Proteomes" id="UP000283255">
    <property type="component" value="Unassembled WGS sequence"/>
</dbReference>
<dbReference type="EMBL" id="QZCH01000001">
    <property type="protein sequence ID" value="RJG51482.1"/>
    <property type="molecule type" value="Genomic_DNA"/>
</dbReference>
<dbReference type="InterPro" id="IPR038590">
    <property type="entry name" value="YaeQ_sf"/>
</dbReference>
<evidence type="ECO:0000313" key="2">
    <source>
        <dbReference type="Proteomes" id="UP000283255"/>
    </source>
</evidence>
<dbReference type="InterPro" id="IPR009822">
    <property type="entry name" value="YaeQ"/>
</dbReference>
<keyword evidence="2" id="KW-1185">Reference proteome</keyword>
<dbReference type="PANTHER" id="PTHR38784">
    <property type="entry name" value="SUCROSE PHOSPHORYLASE"/>
    <property type="match status" value="1"/>
</dbReference>
<reference evidence="1 2" key="1">
    <citation type="submission" date="2018-09" db="EMBL/GenBank/DDBJ databases">
        <authorList>
            <person name="Wang F."/>
        </authorList>
    </citation>
    <scope>NUCLEOTIDE SEQUENCE [LARGE SCALE GENOMIC DNA]</scope>
    <source>
        <strain evidence="1 2">PLHSC7-2</strain>
    </source>
</reference>
<dbReference type="PANTHER" id="PTHR38784:SF1">
    <property type="entry name" value="SUCROSE PHOSPHORYLASE"/>
    <property type="match status" value="1"/>
</dbReference>
<accession>A0A418YKH5</accession>
<dbReference type="CDD" id="cd22368">
    <property type="entry name" value="YaeQ-like"/>
    <property type="match status" value="1"/>
</dbReference>
<dbReference type="AlphaFoldDB" id="A0A418YKH5"/>
<dbReference type="RefSeq" id="WP_119909006.1">
    <property type="nucleotide sequence ID" value="NZ_QZCH01000001.1"/>
</dbReference>
<dbReference type="Gene3D" id="3.10.640.10">
    <property type="entry name" value="Restriction endonuclease-like alpha-beta roll domain"/>
    <property type="match status" value="1"/>
</dbReference>
<dbReference type="InterPro" id="IPR011335">
    <property type="entry name" value="Restrct_endonuc-II-like"/>
</dbReference>
<sequence>MAISATIIKTQLQLADMDNHVYQDFNLTIAQHPSETAQRLMIRILAFALNASDQLTFTKGLCADDEPELWRRSLSDEIELWIELGTPDEKRLKKACSKSQQVILYTYGGGTAEVWWSQQGAKLQNMAKLSVYQLPHEQTQALAELLQKNMALQVSIQDGEVMVSSELGAVDISPLALK</sequence>
<organism evidence="1 2">
    <name type="scientific">Motilimonas pumila</name>
    <dbReference type="NCBI Taxonomy" id="2303987"/>
    <lineage>
        <taxon>Bacteria</taxon>
        <taxon>Pseudomonadati</taxon>
        <taxon>Pseudomonadota</taxon>
        <taxon>Gammaproteobacteria</taxon>
        <taxon>Alteromonadales</taxon>
        <taxon>Alteromonadales genera incertae sedis</taxon>
        <taxon>Motilimonas</taxon>
    </lineage>
</organism>
<evidence type="ECO:0000313" key="1">
    <source>
        <dbReference type="EMBL" id="RJG51482.1"/>
    </source>
</evidence>
<dbReference type="OrthoDB" id="5293309at2"/>
<proteinExistence type="predicted"/>
<reference evidence="1 2" key="2">
    <citation type="submission" date="2019-01" db="EMBL/GenBank/DDBJ databases">
        <title>Motilimonas pumilus sp. nov., isolated from the gut of sea cucumber (Apostichopus japonicus).</title>
        <authorList>
            <person name="Wang F.-Q."/>
            <person name="Ren L.-H."/>
            <person name="Lin Y.-W."/>
            <person name="Sun G.-H."/>
            <person name="Du Z.-J."/>
            <person name="Zhao J.-X."/>
            <person name="Liu X.-J."/>
            <person name="Liu L.-J."/>
        </authorList>
    </citation>
    <scope>NUCLEOTIDE SEQUENCE [LARGE SCALE GENOMIC DNA]</scope>
    <source>
        <strain evidence="1 2">PLHSC7-2</strain>
    </source>
</reference>